<dbReference type="EMBL" id="JABSTQ010007134">
    <property type="protein sequence ID" value="KAG0436190.1"/>
    <property type="molecule type" value="Genomic_DNA"/>
</dbReference>
<comment type="caution">
    <text evidence="1">The sequence shown here is derived from an EMBL/GenBank/DDBJ whole genome shotgun (WGS) entry which is preliminary data.</text>
</comment>
<organism evidence="1 2">
    <name type="scientific">Ixodes persulcatus</name>
    <name type="common">Taiga tick</name>
    <dbReference type="NCBI Taxonomy" id="34615"/>
    <lineage>
        <taxon>Eukaryota</taxon>
        <taxon>Metazoa</taxon>
        <taxon>Ecdysozoa</taxon>
        <taxon>Arthropoda</taxon>
        <taxon>Chelicerata</taxon>
        <taxon>Arachnida</taxon>
        <taxon>Acari</taxon>
        <taxon>Parasitiformes</taxon>
        <taxon>Ixodida</taxon>
        <taxon>Ixodoidea</taxon>
        <taxon>Ixodidae</taxon>
        <taxon>Ixodinae</taxon>
        <taxon>Ixodes</taxon>
    </lineage>
</organism>
<evidence type="ECO:0000313" key="1">
    <source>
        <dbReference type="EMBL" id="KAG0436190.1"/>
    </source>
</evidence>
<accession>A0AC60QLP1</accession>
<dbReference type="Proteomes" id="UP000805193">
    <property type="component" value="Unassembled WGS sequence"/>
</dbReference>
<keyword evidence="2" id="KW-1185">Reference proteome</keyword>
<evidence type="ECO:0000313" key="2">
    <source>
        <dbReference type="Proteomes" id="UP000805193"/>
    </source>
</evidence>
<proteinExistence type="predicted"/>
<reference evidence="1 2" key="1">
    <citation type="journal article" date="2020" name="Cell">
        <title>Large-Scale Comparative Analyses of Tick Genomes Elucidate Their Genetic Diversity and Vector Capacities.</title>
        <authorList>
            <consortium name="Tick Genome and Microbiome Consortium (TIGMIC)"/>
            <person name="Jia N."/>
            <person name="Wang J."/>
            <person name="Shi W."/>
            <person name="Du L."/>
            <person name="Sun Y."/>
            <person name="Zhan W."/>
            <person name="Jiang J.F."/>
            <person name="Wang Q."/>
            <person name="Zhang B."/>
            <person name="Ji P."/>
            <person name="Bell-Sakyi L."/>
            <person name="Cui X.M."/>
            <person name="Yuan T.T."/>
            <person name="Jiang B.G."/>
            <person name="Yang W.F."/>
            <person name="Lam T.T."/>
            <person name="Chang Q.C."/>
            <person name="Ding S.J."/>
            <person name="Wang X.J."/>
            <person name="Zhu J.G."/>
            <person name="Ruan X.D."/>
            <person name="Zhao L."/>
            <person name="Wei J.T."/>
            <person name="Ye R.Z."/>
            <person name="Que T.C."/>
            <person name="Du C.H."/>
            <person name="Zhou Y.H."/>
            <person name="Cheng J.X."/>
            <person name="Dai P.F."/>
            <person name="Guo W.B."/>
            <person name="Han X.H."/>
            <person name="Huang E.J."/>
            <person name="Li L.F."/>
            <person name="Wei W."/>
            <person name="Gao Y.C."/>
            <person name="Liu J.Z."/>
            <person name="Shao H.Z."/>
            <person name="Wang X."/>
            <person name="Wang C.C."/>
            <person name="Yang T.C."/>
            <person name="Huo Q.B."/>
            <person name="Li W."/>
            <person name="Chen H.Y."/>
            <person name="Chen S.E."/>
            <person name="Zhou L.G."/>
            <person name="Ni X.B."/>
            <person name="Tian J.H."/>
            <person name="Sheng Y."/>
            <person name="Liu T."/>
            <person name="Pan Y.S."/>
            <person name="Xia L.Y."/>
            <person name="Li J."/>
            <person name="Zhao F."/>
            <person name="Cao W.C."/>
        </authorList>
    </citation>
    <scope>NUCLEOTIDE SEQUENCE [LARGE SCALE GENOMIC DNA]</scope>
    <source>
        <strain evidence="1">Iper-2018</strain>
    </source>
</reference>
<gene>
    <name evidence="1" type="ORF">HPB47_018088</name>
</gene>
<sequence>MASTTIRIALAVFFAAVLLVFVEGDIRYGYRRRDRASVSRCPNPRLYFRNGVAKLRFRGRVAKYICLPGFTLFGESVATCYAGRWDRPVPICAAPGCRIPSRDLLSRGTVENYRNRGVMLLFRCRAGYALNGSSKAFCDGRSWNTSLPRCVPLVANPELSCDFEDPELCGWTADLSGSNQFTRTHLAAEEGEASSHDALRRAFEPYGEVKGVTPEKWRIKGLADVDFTTLIAPDLPPAPRSPHKSERLPADVKVLLKVF</sequence>
<protein>
    <submittedName>
        <fullName evidence="1">Uncharacterized protein</fullName>
    </submittedName>
</protein>
<name>A0AC60QLP1_IXOPE</name>